<keyword evidence="12" id="KW-1185">Reference proteome</keyword>
<sequence>MPRARKAGVASADQFSANLQSESRKRKRVETEDADAQGQRSDKRTKETNGVTHQAGLSSKSSLGKRKVDVVAADHLEVDQEVDGPIPSLKEEEAFRQRRSPKNKNKVQKDQDAPEPSTTARRTPSKTGRRPSGRGRKVKAEEEEEEEDVLDDSESIEDVGKSKPNSRRPRKNRTTQAGNKNEESDDPDTGPTPKRKRKTAAEREADRLAAMVPLAARATNLRMFVGAHTSIAKGVENAVTNCVHIGGNAFACFLKSQRKWDNPPLADTNRDAFKSALLEHKYDGTQHIVPHGSYLVNLATEDEAKSAQSYATFIDDLRRCEALGIRYYNFHPGGAGQSPFNEAVARLAGNLNRALAETKTVVPLLENMAGHGTLIGGRFGDLRDVIDLIKPEFRARIGVCIDTCHSFAAGYDLRSPEAFAATMKEFDETVGLKYLKALHLNDSKAPLGSHRDLHQNIGLGFLGLRAFHNVMNFPAFEGLPLILETPCERPDPSDPKGKKTIDDKNVWATEIKLLESLIGMDVQSETFKSLEKDLADKGRKEREAMQKQFDKKVEEQKKKAAKLEKGQTSLRDMFGKKAVKAGATNVKKKGNKKKVKGEESEVEDESSELSDVSS</sequence>
<evidence type="ECO:0000313" key="12">
    <source>
        <dbReference type="Proteomes" id="UP000053342"/>
    </source>
</evidence>
<evidence type="ECO:0000256" key="6">
    <source>
        <dbReference type="ARBA" id="ARBA00022801"/>
    </source>
</evidence>
<dbReference type="GO" id="GO:0008270">
    <property type="term" value="F:zinc ion binding"/>
    <property type="evidence" value="ECO:0007669"/>
    <property type="project" value="InterPro"/>
</dbReference>
<dbReference type="PROSITE" id="PS00731">
    <property type="entry name" value="AP_NUCLEASE_F2_3"/>
    <property type="match status" value="1"/>
</dbReference>
<evidence type="ECO:0000259" key="10">
    <source>
        <dbReference type="Pfam" id="PF01261"/>
    </source>
</evidence>
<evidence type="ECO:0000256" key="2">
    <source>
        <dbReference type="ARBA" id="ARBA00005340"/>
    </source>
</evidence>
<protein>
    <recommendedName>
        <fullName evidence="3">Apurinic-apyrimidinic endonuclease 1</fullName>
    </recommendedName>
</protein>
<evidence type="ECO:0000256" key="1">
    <source>
        <dbReference type="ARBA" id="ARBA00001947"/>
    </source>
</evidence>
<feature type="region of interest" description="Disordered" evidence="9">
    <location>
        <begin position="1"/>
        <end position="203"/>
    </location>
</feature>
<dbReference type="RefSeq" id="XP_016261158.1">
    <property type="nucleotide sequence ID" value="XM_016407678.1"/>
</dbReference>
<feature type="region of interest" description="Disordered" evidence="9">
    <location>
        <begin position="537"/>
        <end position="614"/>
    </location>
</feature>
<dbReference type="STRING" id="215243.A0A0D2BU11"/>
<dbReference type="Gene3D" id="3.20.20.150">
    <property type="entry name" value="Divalent-metal-dependent TIM barrel enzymes"/>
    <property type="match status" value="1"/>
</dbReference>
<evidence type="ECO:0000256" key="5">
    <source>
        <dbReference type="ARBA" id="ARBA00022763"/>
    </source>
</evidence>
<feature type="compositionally biased region" description="Basic residues" evidence="9">
    <location>
        <begin position="97"/>
        <end position="106"/>
    </location>
</feature>
<dbReference type="GO" id="GO:0005634">
    <property type="term" value="C:nucleus"/>
    <property type="evidence" value="ECO:0007669"/>
    <property type="project" value="TreeGrafter"/>
</dbReference>
<dbReference type="PANTHER" id="PTHR21445:SF0">
    <property type="entry name" value="APURINIC-APYRIMIDINIC ENDONUCLEASE"/>
    <property type="match status" value="1"/>
</dbReference>
<dbReference type="OrthoDB" id="7663182at2759"/>
<comment type="cofactor">
    <cofactor evidence="1">
        <name>Zn(2+)</name>
        <dbReference type="ChEBI" id="CHEBI:29105"/>
    </cofactor>
</comment>
<dbReference type="AlphaFoldDB" id="A0A0D2BU11"/>
<dbReference type="GO" id="GO:0006284">
    <property type="term" value="P:base-excision repair"/>
    <property type="evidence" value="ECO:0007669"/>
    <property type="project" value="TreeGrafter"/>
</dbReference>
<dbReference type="InterPro" id="IPR013022">
    <property type="entry name" value="Xyl_isomerase-like_TIM-brl"/>
</dbReference>
<dbReference type="HAMAP" id="MF_00152">
    <property type="entry name" value="Nfo"/>
    <property type="match status" value="1"/>
</dbReference>
<feature type="compositionally biased region" description="Acidic residues" evidence="9">
    <location>
        <begin position="141"/>
        <end position="157"/>
    </location>
</feature>
<feature type="compositionally biased region" description="Basic residues" evidence="9">
    <location>
        <begin position="586"/>
        <end position="595"/>
    </location>
</feature>
<proteinExistence type="inferred from homology"/>
<dbReference type="PROSITE" id="PS51432">
    <property type="entry name" value="AP_NUCLEASE_F2_4"/>
    <property type="match status" value="1"/>
</dbReference>
<reference evidence="11 12" key="1">
    <citation type="submission" date="2015-01" db="EMBL/GenBank/DDBJ databases">
        <title>The Genome Sequence of Exophiala oligosperma CBS72588.</title>
        <authorList>
            <consortium name="The Broad Institute Genomics Platform"/>
            <person name="Cuomo C."/>
            <person name="de Hoog S."/>
            <person name="Gorbushina A."/>
            <person name="Stielow B."/>
            <person name="Teixiera M."/>
            <person name="Abouelleil A."/>
            <person name="Chapman S.B."/>
            <person name="Priest M."/>
            <person name="Young S.K."/>
            <person name="Wortman J."/>
            <person name="Nusbaum C."/>
            <person name="Birren B."/>
        </authorList>
    </citation>
    <scope>NUCLEOTIDE SEQUENCE [LARGE SCALE GENOMIC DNA]</scope>
    <source>
        <strain evidence="11 12">CBS 72588</strain>
    </source>
</reference>
<dbReference type="CDD" id="cd00019">
    <property type="entry name" value="AP2Ec"/>
    <property type="match status" value="1"/>
</dbReference>
<feature type="compositionally biased region" description="Basic residues" evidence="9">
    <location>
        <begin position="164"/>
        <end position="173"/>
    </location>
</feature>
<feature type="compositionally biased region" description="Basic and acidic residues" evidence="9">
    <location>
        <begin position="537"/>
        <end position="565"/>
    </location>
</feature>
<feature type="compositionally biased region" description="Basic residues" evidence="9">
    <location>
        <begin position="123"/>
        <end position="137"/>
    </location>
</feature>
<dbReference type="FunFam" id="3.20.20.150:FF:000001">
    <property type="entry name" value="Probable endonuclease 4"/>
    <property type="match status" value="1"/>
</dbReference>
<dbReference type="SMART" id="SM00518">
    <property type="entry name" value="AP2Ec"/>
    <property type="match status" value="1"/>
</dbReference>
<dbReference type="InterPro" id="IPR018246">
    <property type="entry name" value="AP_endonuc_F2_Zn_BS"/>
</dbReference>
<dbReference type="InterPro" id="IPR036237">
    <property type="entry name" value="Xyl_isomerase-like_sf"/>
</dbReference>
<dbReference type="Pfam" id="PF01261">
    <property type="entry name" value="AP_endonuc_2"/>
    <property type="match status" value="1"/>
</dbReference>
<dbReference type="HOGENOM" id="CLU_025885_1_3_1"/>
<feature type="domain" description="Xylose isomerase-like TIM barrel" evidence="10">
    <location>
        <begin position="241"/>
        <end position="509"/>
    </location>
</feature>
<evidence type="ECO:0000256" key="4">
    <source>
        <dbReference type="ARBA" id="ARBA00022723"/>
    </source>
</evidence>
<feature type="compositionally biased region" description="Basic and acidic residues" evidence="9">
    <location>
        <begin position="66"/>
        <end position="78"/>
    </location>
</feature>
<evidence type="ECO:0000256" key="9">
    <source>
        <dbReference type="SAM" id="MobiDB-lite"/>
    </source>
</evidence>
<accession>A0A0D2BU11</accession>
<keyword evidence="6" id="KW-0378">Hydrolase</keyword>
<keyword evidence="5" id="KW-0227">DNA damage</keyword>
<gene>
    <name evidence="11" type="ORF">PV06_06546</name>
</gene>
<dbReference type="GeneID" id="27358620"/>
<evidence type="ECO:0000256" key="7">
    <source>
        <dbReference type="ARBA" id="ARBA00022833"/>
    </source>
</evidence>
<evidence type="ECO:0000256" key="8">
    <source>
        <dbReference type="ARBA" id="ARBA00023204"/>
    </source>
</evidence>
<dbReference type="GO" id="GO:0003906">
    <property type="term" value="F:DNA-(apurinic or apyrimidinic site) endonuclease activity"/>
    <property type="evidence" value="ECO:0007669"/>
    <property type="project" value="TreeGrafter"/>
</dbReference>
<dbReference type="Proteomes" id="UP000053342">
    <property type="component" value="Unassembled WGS sequence"/>
</dbReference>
<dbReference type="EMBL" id="KN847337">
    <property type="protein sequence ID" value="KIW40942.1"/>
    <property type="molecule type" value="Genomic_DNA"/>
</dbReference>
<dbReference type="PROSITE" id="PS00730">
    <property type="entry name" value="AP_NUCLEASE_F2_2"/>
    <property type="match status" value="1"/>
</dbReference>
<dbReference type="NCBIfam" id="TIGR00587">
    <property type="entry name" value="nfo"/>
    <property type="match status" value="1"/>
</dbReference>
<evidence type="ECO:0000256" key="3">
    <source>
        <dbReference type="ARBA" id="ARBA00021759"/>
    </source>
</evidence>
<keyword evidence="7" id="KW-0862">Zinc</keyword>
<evidence type="ECO:0000313" key="11">
    <source>
        <dbReference type="EMBL" id="KIW40942.1"/>
    </source>
</evidence>
<comment type="similarity">
    <text evidence="2">Belongs to the AP endonuclease 2 family.</text>
</comment>
<dbReference type="PANTHER" id="PTHR21445">
    <property type="entry name" value="ENDONUCLEASE IV ENDODEOXYRIBONUCLEASE IV"/>
    <property type="match status" value="1"/>
</dbReference>
<dbReference type="GO" id="GO:0005739">
    <property type="term" value="C:mitochondrion"/>
    <property type="evidence" value="ECO:0007669"/>
    <property type="project" value="TreeGrafter"/>
</dbReference>
<keyword evidence="8" id="KW-0234">DNA repair</keyword>
<dbReference type="InterPro" id="IPR001719">
    <property type="entry name" value="AP_endonuc_2"/>
</dbReference>
<dbReference type="VEuPathDB" id="FungiDB:PV06_06546"/>
<dbReference type="GO" id="GO:0008081">
    <property type="term" value="F:phosphoric diester hydrolase activity"/>
    <property type="evidence" value="ECO:0007669"/>
    <property type="project" value="TreeGrafter"/>
</dbReference>
<dbReference type="SUPFAM" id="SSF51658">
    <property type="entry name" value="Xylose isomerase-like"/>
    <property type="match status" value="1"/>
</dbReference>
<organism evidence="11 12">
    <name type="scientific">Exophiala oligosperma</name>
    <dbReference type="NCBI Taxonomy" id="215243"/>
    <lineage>
        <taxon>Eukaryota</taxon>
        <taxon>Fungi</taxon>
        <taxon>Dikarya</taxon>
        <taxon>Ascomycota</taxon>
        <taxon>Pezizomycotina</taxon>
        <taxon>Eurotiomycetes</taxon>
        <taxon>Chaetothyriomycetidae</taxon>
        <taxon>Chaetothyriales</taxon>
        <taxon>Herpotrichiellaceae</taxon>
        <taxon>Exophiala</taxon>
    </lineage>
</organism>
<name>A0A0D2BU11_9EURO</name>
<keyword evidence="4" id="KW-0479">Metal-binding</keyword>
<dbReference type="GO" id="GO:0003677">
    <property type="term" value="F:DNA binding"/>
    <property type="evidence" value="ECO:0007669"/>
    <property type="project" value="InterPro"/>
</dbReference>